<dbReference type="EMBL" id="JAVIJP010000007">
    <property type="protein sequence ID" value="KAL3649307.1"/>
    <property type="molecule type" value="Genomic_DNA"/>
</dbReference>
<evidence type="ECO:0000313" key="7">
    <source>
        <dbReference type="EMBL" id="KAL3649307.1"/>
    </source>
</evidence>
<comment type="caution">
    <text evidence="7">The sequence shown here is derived from an EMBL/GenBank/DDBJ whole genome shotgun (WGS) entry which is preliminary data.</text>
</comment>
<feature type="region of interest" description="Disordered" evidence="6">
    <location>
        <begin position="411"/>
        <end position="432"/>
    </location>
</feature>
<keyword evidence="8" id="KW-1185">Reference proteome</keyword>
<gene>
    <name evidence="7" type="ORF">CASFOL_005710</name>
</gene>
<dbReference type="GO" id="GO:0003677">
    <property type="term" value="F:DNA binding"/>
    <property type="evidence" value="ECO:0007669"/>
    <property type="project" value="UniProtKB-KW"/>
</dbReference>
<sequence>MGSLEEKDLLVKIALTSQHVDEENPKLDISGTEAYLLTNCLENLDNPPRRFSKDLAMTDMLGNRYRMTVSNHHSEFPSRFLVNTDWSRFVHLHKLKEGDELGFYRLLDPDSGQTCCIVRPFKNPGNLELSSFSDDNQSMRILPSPENSVAPPDDMEPIPQTPLSVLTKTLTAQDTNPRDPVLYINASDAYTLTGRLEILNPTPIPSPMELVVFQGNWVYNMLLSYSSTNAYSISQDWGHLVTMHKLTAGDQIIFSRCPTSDGLGSSYKIEIVKREEPKIITQPLKPIDLNRGIPVPAYKLTKTLSVHQGNVIKLWFDVNEAWILTGCYRVLDDCPIGTLLMSLLAYDESDIPYDMALMHMKRDNGKVVCTLDAGWQRFVEHHGLKAGDKVTICNIKGKKYYTLEYTKAELPSGRGASGVGPGGSGQKGAEQS</sequence>
<keyword evidence="3" id="KW-0238">DNA-binding</keyword>
<dbReference type="PANTHER" id="PTHR31140">
    <property type="entry name" value="B3 DOMAIN-CONTAINING TRANSCRIPTION FACTOR ABI3"/>
    <property type="match status" value="1"/>
</dbReference>
<accession>A0ABD3E5D2</accession>
<dbReference type="PANTHER" id="PTHR31140:SF139">
    <property type="entry name" value="B3 DOMAIN-CONTAINING PROTEIN OS02G0455900-RELATED"/>
    <property type="match status" value="1"/>
</dbReference>
<evidence type="ECO:0000256" key="2">
    <source>
        <dbReference type="ARBA" id="ARBA00023015"/>
    </source>
</evidence>
<feature type="compositionally biased region" description="Gly residues" evidence="6">
    <location>
        <begin position="415"/>
        <end position="426"/>
    </location>
</feature>
<dbReference type="GO" id="GO:0005634">
    <property type="term" value="C:nucleus"/>
    <property type="evidence" value="ECO:0007669"/>
    <property type="project" value="UniProtKB-SubCell"/>
</dbReference>
<dbReference type="Proteomes" id="UP001632038">
    <property type="component" value="Unassembled WGS sequence"/>
</dbReference>
<dbReference type="SUPFAM" id="SSF101936">
    <property type="entry name" value="DNA-binding pseudobarrel domain"/>
    <property type="match status" value="3"/>
</dbReference>
<keyword evidence="2" id="KW-0805">Transcription regulation</keyword>
<evidence type="ECO:0000256" key="1">
    <source>
        <dbReference type="ARBA" id="ARBA00004123"/>
    </source>
</evidence>
<evidence type="ECO:0000313" key="8">
    <source>
        <dbReference type="Proteomes" id="UP001632038"/>
    </source>
</evidence>
<evidence type="ECO:0000256" key="3">
    <source>
        <dbReference type="ARBA" id="ARBA00023125"/>
    </source>
</evidence>
<dbReference type="InterPro" id="IPR044800">
    <property type="entry name" value="LEC2-like"/>
</dbReference>
<organism evidence="7 8">
    <name type="scientific">Castilleja foliolosa</name>
    <dbReference type="NCBI Taxonomy" id="1961234"/>
    <lineage>
        <taxon>Eukaryota</taxon>
        <taxon>Viridiplantae</taxon>
        <taxon>Streptophyta</taxon>
        <taxon>Embryophyta</taxon>
        <taxon>Tracheophyta</taxon>
        <taxon>Spermatophyta</taxon>
        <taxon>Magnoliopsida</taxon>
        <taxon>eudicotyledons</taxon>
        <taxon>Gunneridae</taxon>
        <taxon>Pentapetalae</taxon>
        <taxon>asterids</taxon>
        <taxon>lamiids</taxon>
        <taxon>Lamiales</taxon>
        <taxon>Orobanchaceae</taxon>
        <taxon>Pedicularideae</taxon>
        <taxon>Castillejinae</taxon>
        <taxon>Castilleja</taxon>
    </lineage>
</organism>
<proteinExistence type="predicted"/>
<dbReference type="CDD" id="cd10017">
    <property type="entry name" value="B3_DNA"/>
    <property type="match status" value="1"/>
</dbReference>
<protein>
    <submittedName>
        <fullName evidence="7">Uncharacterized protein</fullName>
    </submittedName>
</protein>
<comment type="subcellular location">
    <subcellularLocation>
        <location evidence="1">Nucleus</location>
    </subcellularLocation>
</comment>
<reference evidence="8" key="1">
    <citation type="journal article" date="2024" name="IScience">
        <title>Strigolactones Initiate the Formation of Haustorium-like Structures in Castilleja.</title>
        <authorList>
            <person name="Buerger M."/>
            <person name="Peterson D."/>
            <person name="Chory J."/>
        </authorList>
    </citation>
    <scope>NUCLEOTIDE SEQUENCE [LARGE SCALE GENOMIC DNA]</scope>
</reference>
<dbReference type="InterPro" id="IPR015300">
    <property type="entry name" value="DNA-bd_pseudobarrel_sf"/>
</dbReference>
<evidence type="ECO:0000256" key="5">
    <source>
        <dbReference type="ARBA" id="ARBA00023242"/>
    </source>
</evidence>
<dbReference type="Gene3D" id="2.40.330.10">
    <property type="entry name" value="DNA-binding pseudobarrel domain"/>
    <property type="match status" value="3"/>
</dbReference>
<keyword evidence="4" id="KW-0804">Transcription</keyword>
<evidence type="ECO:0000256" key="6">
    <source>
        <dbReference type="SAM" id="MobiDB-lite"/>
    </source>
</evidence>
<evidence type="ECO:0000256" key="4">
    <source>
        <dbReference type="ARBA" id="ARBA00023163"/>
    </source>
</evidence>
<keyword evidence="5" id="KW-0539">Nucleus</keyword>
<dbReference type="AlphaFoldDB" id="A0ABD3E5D2"/>
<name>A0ABD3E5D2_9LAMI</name>
<dbReference type="InterPro" id="IPR003340">
    <property type="entry name" value="B3_DNA-bd"/>
</dbReference>